<dbReference type="GO" id="GO:0016787">
    <property type="term" value="F:hydrolase activity"/>
    <property type="evidence" value="ECO:0007669"/>
    <property type="project" value="UniProtKB-KW"/>
</dbReference>
<evidence type="ECO:0000313" key="10">
    <source>
        <dbReference type="Proteomes" id="UP000585721"/>
    </source>
</evidence>
<keyword evidence="6 7" id="KW-0234">DNA repair</keyword>
<reference evidence="9 10" key="1">
    <citation type="submission" date="2020-08" db="EMBL/GenBank/DDBJ databases">
        <title>Genomic Encyclopedia of Type Strains, Phase IV (KMG-IV): sequencing the most valuable type-strain genomes for metagenomic binning, comparative biology and taxonomic classification.</title>
        <authorList>
            <person name="Goeker M."/>
        </authorList>
    </citation>
    <scope>NUCLEOTIDE SEQUENCE [LARGE SCALE GENOMIC DNA]</scope>
    <source>
        <strain evidence="9 10">DSM 22975</strain>
    </source>
</reference>
<keyword evidence="1 7" id="KW-0963">Cytoplasm</keyword>
<dbReference type="NCBIfam" id="TIGR02248">
    <property type="entry name" value="mutH_TIGR"/>
    <property type="match status" value="1"/>
</dbReference>
<sequence>MYQNIDELMQAANQLAGLTLAELAERCGIIMPSSLRREKGWIGQLIELALGASAGSKPQQDFPELGVELKTLPLANNGIPLESTFVCTAPLLRQQHISWETSNVHHKLSTVLWVPVFGDRQQDIGTRMIGTPWLWHPTAEQEQILRQDWEEIMELIALGKVESISARHGDALQLRPKAANGRSLTQAIGSEGTLIQTRPRGFYLRSTFTRQLLRLQFHL</sequence>
<dbReference type="AlphaFoldDB" id="A0A841GGT4"/>
<evidence type="ECO:0000256" key="3">
    <source>
        <dbReference type="ARBA" id="ARBA00022759"/>
    </source>
</evidence>
<dbReference type="GO" id="GO:0005737">
    <property type="term" value="C:cytoplasm"/>
    <property type="evidence" value="ECO:0007669"/>
    <property type="project" value="UniProtKB-SubCell"/>
</dbReference>
<dbReference type="SMART" id="SM00927">
    <property type="entry name" value="MutH"/>
    <property type="match status" value="1"/>
</dbReference>
<comment type="similarity">
    <text evidence="7">Belongs to the MutH family.</text>
</comment>
<dbReference type="SUPFAM" id="SSF52980">
    <property type="entry name" value="Restriction endonuclease-like"/>
    <property type="match status" value="1"/>
</dbReference>
<evidence type="ECO:0000256" key="5">
    <source>
        <dbReference type="ARBA" id="ARBA00022801"/>
    </source>
</evidence>
<dbReference type="Pfam" id="PF02976">
    <property type="entry name" value="MutH"/>
    <property type="match status" value="1"/>
</dbReference>
<dbReference type="Proteomes" id="UP000585721">
    <property type="component" value="Unassembled WGS sequence"/>
</dbReference>
<evidence type="ECO:0000259" key="8">
    <source>
        <dbReference type="SMART" id="SM00927"/>
    </source>
</evidence>
<organism evidence="9 10">
    <name type="scientific">Tolumonas osonensis</name>
    <dbReference type="NCBI Taxonomy" id="675874"/>
    <lineage>
        <taxon>Bacteria</taxon>
        <taxon>Pseudomonadati</taxon>
        <taxon>Pseudomonadota</taxon>
        <taxon>Gammaproteobacteria</taxon>
        <taxon>Aeromonadales</taxon>
        <taxon>Aeromonadaceae</taxon>
        <taxon>Tolumonas</taxon>
    </lineage>
</organism>
<dbReference type="NCBIfam" id="NF003458">
    <property type="entry name" value="PRK05070.1"/>
    <property type="match status" value="1"/>
</dbReference>
<keyword evidence="3 7" id="KW-0255">Endonuclease</keyword>
<evidence type="ECO:0000313" key="9">
    <source>
        <dbReference type="EMBL" id="MBB6056787.1"/>
    </source>
</evidence>
<gene>
    <name evidence="7" type="primary">mutH</name>
    <name evidence="9" type="ORF">HNR75_002726</name>
</gene>
<dbReference type="Gene3D" id="3.40.600.10">
    <property type="entry name" value="DNA mismatch repair MutH/Restriction endonuclease, type II"/>
    <property type="match status" value="1"/>
</dbReference>
<keyword evidence="4 7" id="KW-0227">DNA damage</keyword>
<name>A0A841GGT4_9GAMM</name>
<accession>A0A841GGT4</accession>
<comment type="function">
    <text evidence="7">Sequence-specific endonuclease that cleaves unmethylated GATC sequences. It is involved in DNA mismatch repair.</text>
</comment>
<protein>
    <recommendedName>
        <fullName evidence="7">DNA mismatch repair protein MutH</fullName>
    </recommendedName>
    <alternativeName>
        <fullName evidence="7">Methyl-directed mismatch repair protein</fullName>
    </alternativeName>
</protein>
<dbReference type="InterPro" id="IPR004230">
    <property type="entry name" value="DNA_mismatch_repair_MutH"/>
</dbReference>
<proteinExistence type="inferred from homology"/>
<keyword evidence="2 7" id="KW-0540">Nuclease</keyword>
<dbReference type="GO" id="GO:0004519">
    <property type="term" value="F:endonuclease activity"/>
    <property type="evidence" value="ECO:0007669"/>
    <property type="project" value="UniProtKB-UniRule"/>
</dbReference>
<comment type="caution">
    <text evidence="9">The sequence shown here is derived from an EMBL/GenBank/DDBJ whole genome shotgun (WGS) entry which is preliminary data.</text>
</comment>
<dbReference type="HAMAP" id="MF_00759">
    <property type="entry name" value="MutH"/>
    <property type="match status" value="1"/>
</dbReference>
<feature type="domain" description="DNA mismatch repair MutH/Type II restriction enzyme Sau3AI" evidence="8">
    <location>
        <begin position="50"/>
        <end position="148"/>
    </location>
</feature>
<evidence type="ECO:0000256" key="6">
    <source>
        <dbReference type="ARBA" id="ARBA00023204"/>
    </source>
</evidence>
<dbReference type="GO" id="GO:0003677">
    <property type="term" value="F:DNA binding"/>
    <property type="evidence" value="ECO:0007669"/>
    <property type="project" value="InterPro"/>
</dbReference>
<dbReference type="InterPro" id="IPR011337">
    <property type="entry name" value="DNA_rep_MutH/RE_typeII_Sau3AI"/>
</dbReference>
<keyword evidence="10" id="KW-1185">Reference proteome</keyword>
<comment type="subcellular location">
    <subcellularLocation>
        <location evidence="7">Cytoplasm</location>
    </subcellularLocation>
</comment>
<evidence type="ECO:0000256" key="4">
    <source>
        <dbReference type="ARBA" id="ARBA00022763"/>
    </source>
</evidence>
<dbReference type="GO" id="GO:0006298">
    <property type="term" value="P:mismatch repair"/>
    <property type="evidence" value="ECO:0007669"/>
    <property type="project" value="UniProtKB-UniRule"/>
</dbReference>
<evidence type="ECO:0000256" key="2">
    <source>
        <dbReference type="ARBA" id="ARBA00022722"/>
    </source>
</evidence>
<dbReference type="InterPro" id="IPR037057">
    <property type="entry name" value="DNA_rep_MutH/T2_RE_sf"/>
</dbReference>
<dbReference type="InterPro" id="IPR011335">
    <property type="entry name" value="Restrct_endonuc-II-like"/>
</dbReference>
<dbReference type="GO" id="GO:0006304">
    <property type="term" value="P:DNA modification"/>
    <property type="evidence" value="ECO:0007669"/>
    <property type="project" value="InterPro"/>
</dbReference>
<dbReference type="CDD" id="cd00583">
    <property type="entry name" value="MutH-like"/>
    <property type="match status" value="1"/>
</dbReference>
<evidence type="ECO:0000256" key="7">
    <source>
        <dbReference type="HAMAP-Rule" id="MF_00759"/>
    </source>
</evidence>
<dbReference type="RefSeq" id="WP_188027497.1">
    <property type="nucleotide sequence ID" value="NZ_JACHGR010000009.1"/>
</dbReference>
<keyword evidence="5 7" id="KW-0378">Hydrolase</keyword>
<evidence type="ECO:0000256" key="1">
    <source>
        <dbReference type="ARBA" id="ARBA00022490"/>
    </source>
</evidence>
<dbReference type="EMBL" id="JACHGR010000009">
    <property type="protein sequence ID" value="MBB6056787.1"/>
    <property type="molecule type" value="Genomic_DNA"/>
</dbReference>